<dbReference type="GO" id="GO:0005886">
    <property type="term" value="C:plasma membrane"/>
    <property type="evidence" value="ECO:0007669"/>
    <property type="project" value="UniProtKB-SubCell"/>
</dbReference>
<dbReference type="InterPro" id="IPR045621">
    <property type="entry name" value="BPD_transp_1_N"/>
</dbReference>
<dbReference type="InterPro" id="IPR035906">
    <property type="entry name" value="MetI-like_sf"/>
</dbReference>
<dbReference type="Pfam" id="PF19300">
    <property type="entry name" value="BPD_transp_1_N"/>
    <property type="match status" value="1"/>
</dbReference>
<evidence type="ECO:0000259" key="9">
    <source>
        <dbReference type="PROSITE" id="PS50928"/>
    </source>
</evidence>
<dbReference type="EMBL" id="JZDQ02000007">
    <property type="protein sequence ID" value="OIJ27589.1"/>
    <property type="molecule type" value="Genomic_DNA"/>
</dbReference>
<evidence type="ECO:0000256" key="1">
    <source>
        <dbReference type="ARBA" id="ARBA00004651"/>
    </source>
</evidence>
<dbReference type="SUPFAM" id="SSF161098">
    <property type="entry name" value="MetI-like"/>
    <property type="match status" value="1"/>
</dbReference>
<evidence type="ECO:0000256" key="5">
    <source>
        <dbReference type="ARBA" id="ARBA00022989"/>
    </source>
</evidence>
<sequence>MRSSYPGFVLRRLGQAVVVVLLAYIATFVVISVLPGDPVSGILNNPENGFSPEQVDQIVSYYKLDQPVPVQLWESLSRFLTGDLGVSLRTNLPVAPMIGQVAASTFSLAGAALVIALVLAFAVGYGAHALPRWAGRDLLRAFPSLFLSVPNYVVGLLVLIFFSFQLHLFSVIDSETPVGTFFAALTLAIPVSAQLAEVIIANLDHESTQEYATVARSRGLTQAGLFVRHLLKPASLPVVTVIALIVGELLGGAVLTEQIFGRNGLGSLVQQSVTTQDTPVLQAVVSLSAVVFVVVNLVADLVYPLLDPRVRLTETRARATVPAPGRVPGPFAPSGLSTPKAG</sequence>
<gene>
    <name evidence="10" type="ORF">UG56_006125</name>
</gene>
<feature type="region of interest" description="Disordered" evidence="8">
    <location>
        <begin position="321"/>
        <end position="342"/>
    </location>
</feature>
<feature type="transmembrane region" description="Helical" evidence="7">
    <location>
        <begin position="280"/>
        <end position="306"/>
    </location>
</feature>
<evidence type="ECO:0000256" key="3">
    <source>
        <dbReference type="ARBA" id="ARBA00022475"/>
    </source>
</evidence>
<dbReference type="AlphaFoldDB" id="A0A1J4N7V5"/>
<evidence type="ECO:0000256" key="4">
    <source>
        <dbReference type="ARBA" id="ARBA00022692"/>
    </source>
</evidence>
<organism evidence="10 11">
    <name type="scientific">Nocardioides luteus</name>
    <dbReference type="NCBI Taxonomy" id="1844"/>
    <lineage>
        <taxon>Bacteria</taxon>
        <taxon>Bacillati</taxon>
        <taxon>Actinomycetota</taxon>
        <taxon>Actinomycetes</taxon>
        <taxon>Propionibacteriales</taxon>
        <taxon>Nocardioidaceae</taxon>
        <taxon>Nocardioides</taxon>
    </lineage>
</organism>
<accession>A0A1J4N7V5</accession>
<dbReference type="PANTHER" id="PTHR43163">
    <property type="entry name" value="DIPEPTIDE TRANSPORT SYSTEM PERMEASE PROTEIN DPPB-RELATED"/>
    <property type="match status" value="1"/>
</dbReference>
<keyword evidence="11" id="KW-1185">Reference proteome</keyword>
<dbReference type="Gene3D" id="1.10.3720.10">
    <property type="entry name" value="MetI-like"/>
    <property type="match status" value="1"/>
</dbReference>
<dbReference type="STRING" id="1844.UG56_006125"/>
<dbReference type="OrthoDB" id="9778910at2"/>
<comment type="similarity">
    <text evidence="7">Belongs to the binding-protein-dependent transport system permease family.</text>
</comment>
<feature type="transmembrane region" description="Helical" evidence="7">
    <location>
        <begin position="178"/>
        <end position="200"/>
    </location>
</feature>
<reference evidence="10" key="1">
    <citation type="submission" date="2016-10" db="EMBL/GenBank/DDBJ databases">
        <title>Draft Genome Sequence of Nocardioides luteus Strain BAFB, an Alkane-Degrading Bacterium Isolated from JP-7 Polluted Soil.</title>
        <authorList>
            <person name="Brown L."/>
            <person name="Ruiz O.N."/>
            <person name="Gunasekera T."/>
        </authorList>
    </citation>
    <scope>NUCLEOTIDE SEQUENCE [LARGE SCALE GENOMIC DNA]</scope>
    <source>
        <strain evidence="10">BAFB</strain>
    </source>
</reference>
<evidence type="ECO:0000313" key="10">
    <source>
        <dbReference type="EMBL" id="OIJ27589.1"/>
    </source>
</evidence>
<dbReference type="Proteomes" id="UP000033772">
    <property type="component" value="Unassembled WGS sequence"/>
</dbReference>
<evidence type="ECO:0000313" key="11">
    <source>
        <dbReference type="Proteomes" id="UP000033772"/>
    </source>
</evidence>
<comment type="caution">
    <text evidence="10">The sequence shown here is derived from an EMBL/GenBank/DDBJ whole genome shotgun (WGS) entry which is preliminary data.</text>
</comment>
<proteinExistence type="inferred from homology"/>
<comment type="subcellular location">
    <subcellularLocation>
        <location evidence="1 7">Cell membrane</location>
        <topology evidence="1 7">Multi-pass membrane protein</topology>
    </subcellularLocation>
</comment>
<evidence type="ECO:0000256" key="2">
    <source>
        <dbReference type="ARBA" id="ARBA00022448"/>
    </source>
</evidence>
<keyword evidence="3" id="KW-1003">Cell membrane</keyword>
<keyword evidence="5 7" id="KW-1133">Transmembrane helix</keyword>
<dbReference type="PANTHER" id="PTHR43163:SF6">
    <property type="entry name" value="DIPEPTIDE TRANSPORT SYSTEM PERMEASE PROTEIN DPPB-RELATED"/>
    <property type="match status" value="1"/>
</dbReference>
<dbReference type="CDD" id="cd06261">
    <property type="entry name" value="TM_PBP2"/>
    <property type="match status" value="1"/>
</dbReference>
<protein>
    <submittedName>
        <fullName evidence="10">ABC transporter permease</fullName>
    </submittedName>
</protein>
<dbReference type="RefSeq" id="WP_045549775.1">
    <property type="nucleotide sequence ID" value="NZ_JZDQ02000007.1"/>
</dbReference>
<keyword evidence="6 7" id="KW-0472">Membrane</keyword>
<feature type="domain" description="ABC transmembrane type-1" evidence="9">
    <location>
        <begin position="102"/>
        <end position="303"/>
    </location>
</feature>
<dbReference type="Pfam" id="PF00528">
    <property type="entry name" value="BPD_transp_1"/>
    <property type="match status" value="1"/>
</dbReference>
<feature type="transmembrane region" description="Helical" evidence="7">
    <location>
        <begin position="101"/>
        <end position="125"/>
    </location>
</feature>
<evidence type="ECO:0000256" key="8">
    <source>
        <dbReference type="SAM" id="MobiDB-lite"/>
    </source>
</evidence>
<feature type="transmembrane region" description="Helical" evidence="7">
    <location>
        <begin position="12"/>
        <end position="34"/>
    </location>
</feature>
<name>A0A1J4N7V5_9ACTN</name>
<keyword evidence="2 7" id="KW-0813">Transport</keyword>
<evidence type="ECO:0000256" key="6">
    <source>
        <dbReference type="ARBA" id="ARBA00023136"/>
    </source>
</evidence>
<dbReference type="PROSITE" id="PS50928">
    <property type="entry name" value="ABC_TM1"/>
    <property type="match status" value="1"/>
</dbReference>
<dbReference type="GO" id="GO:0055085">
    <property type="term" value="P:transmembrane transport"/>
    <property type="evidence" value="ECO:0007669"/>
    <property type="project" value="InterPro"/>
</dbReference>
<feature type="transmembrane region" description="Helical" evidence="7">
    <location>
        <begin position="145"/>
        <end position="166"/>
    </location>
</feature>
<evidence type="ECO:0000256" key="7">
    <source>
        <dbReference type="RuleBase" id="RU363032"/>
    </source>
</evidence>
<keyword evidence="4 7" id="KW-0812">Transmembrane</keyword>
<dbReference type="InterPro" id="IPR000515">
    <property type="entry name" value="MetI-like"/>
</dbReference>